<accession>A0A0L0G0D4</accession>
<evidence type="ECO:0000256" key="1">
    <source>
        <dbReference type="SAM" id="MobiDB-lite"/>
    </source>
</evidence>
<name>A0A0L0G0D4_9EUKA</name>
<sequence>MSPSGLKAEAKEKAEEIAAEAQKKTEEDAIKAYNRGSNNTGIQQPYPSKFGNPITASTIEYPMEVDLEDVVPISGIADERFKRNYYLFSEIFDGKKVTKKLKSSDPETKNQIRYLEEAEDQCEAEIEKMETDFSTKYGKRKSSQDMWMKDLKEVTKCKTKAALDAFVAARPNLQLPDITKDMLRSMPDYKTKRITASSAHKDAATATSSVRIAQL</sequence>
<feature type="compositionally biased region" description="Polar residues" evidence="1">
    <location>
        <begin position="35"/>
        <end position="46"/>
    </location>
</feature>
<dbReference type="EMBL" id="KQ241918">
    <property type="protein sequence ID" value="KNC82530.1"/>
    <property type="molecule type" value="Genomic_DNA"/>
</dbReference>
<dbReference type="RefSeq" id="XP_014156432.1">
    <property type="nucleotide sequence ID" value="XM_014300957.1"/>
</dbReference>
<dbReference type="AlphaFoldDB" id="A0A0L0G0D4"/>
<evidence type="ECO:0000313" key="3">
    <source>
        <dbReference type="Proteomes" id="UP000054560"/>
    </source>
</evidence>
<gene>
    <name evidence="2" type="ORF">SARC_05178</name>
</gene>
<dbReference type="GeneID" id="25905682"/>
<organism evidence="2 3">
    <name type="scientific">Sphaeroforma arctica JP610</name>
    <dbReference type="NCBI Taxonomy" id="667725"/>
    <lineage>
        <taxon>Eukaryota</taxon>
        <taxon>Ichthyosporea</taxon>
        <taxon>Ichthyophonida</taxon>
        <taxon>Sphaeroforma</taxon>
    </lineage>
</organism>
<feature type="compositionally biased region" description="Basic and acidic residues" evidence="1">
    <location>
        <begin position="8"/>
        <end position="30"/>
    </location>
</feature>
<proteinExistence type="predicted"/>
<evidence type="ECO:0000313" key="2">
    <source>
        <dbReference type="EMBL" id="KNC82530.1"/>
    </source>
</evidence>
<keyword evidence="3" id="KW-1185">Reference proteome</keyword>
<dbReference type="Proteomes" id="UP000054560">
    <property type="component" value="Unassembled WGS sequence"/>
</dbReference>
<reference evidence="2 3" key="1">
    <citation type="submission" date="2011-02" db="EMBL/GenBank/DDBJ databases">
        <title>The Genome Sequence of Sphaeroforma arctica JP610.</title>
        <authorList>
            <consortium name="The Broad Institute Genome Sequencing Platform"/>
            <person name="Russ C."/>
            <person name="Cuomo C."/>
            <person name="Young S.K."/>
            <person name="Zeng Q."/>
            <person name="Gargeya S."/>
            <person name="Alvarado L."/>
            <person name="Berlin A."/>
            <person name="Chapman S.B."/>
            <person name="Chen Z."/>
            <person name="Freedman E."/>
            <person name="Gellesch M."/>
            <person name="Goldberg J."/>
            <person name="Griggs A."/>
            <person name="Gujja S."/>
            <person name="Heilman E."/>
            <person name="Heiman D."/>
            <person name="Howarth C."/>
            <person name="Mehta T."/>
            <person name="Neiman D."/>
            <person name="Pearson M."/>
            <person name="Roberts A."/>
            <person name="Saif S."/>
            <person name="Shea T."/>
            <person name="Shenoy N."/>
            <person name="Sisk P."/>
            <person name="Stolte C."/>
            <person name="Sykes S."/>
            <person name="White J."/>
            <person name="Yandava C."/>
            <person name="Burger G."/>
            <person name="Gray M.W."/>
            <person name="Holland P.W.H."/>
            <person name="King N."/>
            <person name="Lang F.B.F."/>
            <person name="Roger A.J."/>
            <person name="Ruiz-Trillo I."/>
            <person name="Haas B."/>
            <person name="Nusbaum C."/>
            <person name="Birren B."/>
        </authorList>
    </citation>
    <scope>NUCLEOTIDE SEQUENCE [LARGE SCALE GENOMIC DNA]</scope>
    <source>
        <strain evidence="2 3">JP610</strain>
    </source>
</reference>
<protein>
    <submittedName>
        <fullName evidence="2">Uncharacterized protein</fullName>
    </submittedName>
</protein>
<feature type="region of interest" description="Disordered" evidence="1">
    <location>
        <begin position="1"/>
        <end position="49"/>
    </location>
</feature>